<evidence type="ECO:0000313" key="2">
    <source>
        <dbReference type="EMBL" id="MFD2839642.1"/>
    </source>
</evidence>
<dbReference type="SUPFAM" id="SSF47413">
    <property type="entry name" value="lambda repressor-like DNA-binding domains"/>
    <property type="match status" value="1"/>
</dbReference>
<gene>
    <name evidence="2" type="ORF">ACFSYH_03555</name>
</gene>
<reference evidence="3" key="1">
    <citation type="journal article" date="2019" name="Int. J. Syst. Evol. Microbiol.">
        <title>The Global Catalogue of Microorganisms (GCM) 10K type strain sequencing project: providing services to taxonomists for standard genome sequencing and annotation.</title>
        <authorList>
            <consortium name="The Broad Institute Genomics Platform"/>
            <consortium name="The Broad Institute Genome Sequencing Center for Infectious Disease"/>
            <person name="Wu L."/>
            <person name="Ma J."/>
        </authorList>
    </citation>
    <scope>NUCLEOTIDE SEQUENCE [LARGE SCALE GENOMIC DNA]</scope>
    <source>
        <strain evidence="3">KCTC 33576</strain>
    </source>
</reference>
<dbReference type="RefSeq" id="WP_377465141.1">
    <property type="nucleotide sequence ID" value="NZ_JBHUOP010000001.1"/>
</dbReference>
<keyword evidence="3" id="KW-1185">Reference proteome</keyword>
<comment type="caution">
    <text evidence="2">The sequence shown here is derived from an EMBL/GenBank/DDBJ whole genome shotgun (WGS) entry which is preliminary data.</text>
</comment>
<accession>A0ABW5XCR3</accession>
<sequence>MDAGALLRDARAHAGLTSQELANSSATTRTAISAYENGRKSPTVDTLRRLLASTGHDLTLVPTPTWREVPGPRGFTYFVPSQLPQLSPHRATRTITLPKHVAWSGQRRTLNLADRADRIRAYRAVMTEGTPEDMLGILDASLLIDAWPDLLLPRDLAPHWRHLIEREDTAIG</sequence>
<evidence type="ECO:0000259" key="1">
    <source>
        <dbReference type="PROSITE" id="PS50943"/>
    </source>
</evidence>
<name>A0ABW5XCR3_9MICO</name>
<dbReference type="Proteomes" id="UP001597391">
    <property type="component" value="Unassembled WGS sequence"/>
</dbReference>
<feature type="domain" description="HTH cro/C1-type" evidence="1">
    <location>
        <begin position="7"/>
        <end position="61"/>
    </location>
</feature>
<dbReference type="EMBL" id="JBHUOP010000001">
    <property type="protein sequence ID" value="MFD2839642.1"/>
    <property type="molecule type" value="Genomic_DNA"/>
</dbReference>
<dbReference type="PROSITE" id="PS50943">
    <property type="entry name" value="HTH_CROC1"/>
    <property type="match status" value="1"/>
</dbReference>
<dbReference type="InterPro" id="IPR001387">
    <property type="entry name" value="Cro/C1-type_HTH"/>
</dbReference>
<proteinExistence type="predicted"/>
<dbReference type="SMART" id="SM00530">
    <property type="entry name" value="HTH_XRE"/>
    <property type="match status" value="1"/>
</dbReference>
<evidence type="ECO:0000313" key="3">
    <source>
        <dbReference type="Proteomes" id="UP001597391"/>
    </source>
</evidence>
<organism evidence="2 3">
    <name type="scientific">Populibacterium corticicola</name>
    <dbReference type="NCBI Taxonomy" id="1812826"/>
    <lineage>
        <taxon>Bacteria</taxon>
        <taxon>Bacillati</taxon>
        <taxon>Actinomycetota</taxon>
        <taxon>Actinomycetes</taxon>
        <taxon>Micrococcales</taxon>
        <taxon>Jonesiaceae</taxon>
        <taxon>Populibacterium</taxon>
    </lineage>
</organism>
<dbReference type="Gene3D" id="1.10.260.40">
    <property type="entry name" value="lambda repressor-like DNA-binding domains"/>
    <property type="match status" value="1"/>
</dbReference>
<dbReference type="CDD" id="cd00093">
    <property type="entry name" value="HTH_XRE"/>
    <property type="match status" value="1"/>
</dbReference>
<dbReference type="InterPro" id="IPR010982">
    <property type="entry name" value="Lambda_DNA-bd_dom_sf"/>
</dbReference>
<protein>
    <submittedName>
        <fullName evidence="2">Helix-turn-helix domain-containing protein</fullName>
    </submittedName>
</protein>
<dbReference type="Pfam" id="PF13560">
    <property type="entry name" value="HTH_31"/>
    <property type="match status" value="1"/>
</dbReference>